<gene>
    <name evidence="2" type="ORF">SYK_06870</name>
</gene>
<dbReference type="EMBL" id="AP026709">
    <property type="protein sequence ID" value="BDQ36327.1"/>
    <property type="molecule type" value="Genomic_DNA"/>
</dbReference>
<organism evidence="2 3">
    <name type="scientific">Pseudodesulfovibrio nedwellii</name>
    <dbReference type="NCBI Taxonomy" id="2973072"/>
    <lineage>
        <taxon>Bacteria</taxon>
        <taxon>Pseudomonadati</taxon>
        <taxon>Thermodesulfobacteriota</taxon>
        <taxon>Desulfovibrionia</taxon>
        <taxon>Desulfovibrionales</taxon>
        <taxon>Desulfovibrionaceae</taxon>
    </lineage>
</organism>
<dbReference type="Proteomes" id="UP001317742">
    <property type="component" value="Chromosome"/>
</dbReference>
<name>A0ABM8AXU5_9BACT</name>
<sequence>MKWFKHMSDAHRDPKLIALMDEFGVEGYGMWWIICEVVADQYKANGTPELETSVKGWRKLTGIYPKKFKKVLTFLEKGQLLFVTFSEKGIKVCLPKMQEFKDNHTRNLQAACKQEEEEEEEKKEERERVACAHVDPPPKDQLSPTTNTGPKKTPYPSKGRSSRGVFMACLQVFEDNKARVNEDSAWRMWCDMEDRGMLVEDMPYIRDQFVLLFQQDDQWSDGFSPSFTNCIKDRAWRNKPFKRPDNAAHPAQPGQQQPRATTQAQKNSQDREAMAMALLKAKETKRNAESQRGNNPHALNGVRPELPVGNDRPGPSAGTPGRLD</sequence>
<evidence type="ECO:0000313" key="2">
    <source>
        <dbReference type="EMBL" id="BDQ36327.1"/>
    </source>
</evidence>
<feature type="region of interest" description="Disordered" evidence="1">
    <location>
        <begin position="111"/>
        <end position="161"/>
    </location>
</feature>
<feature type="compositionally biased region" description="Low complexity" evidence="1">
    <location>
        <begin position="247"/>
        <end position="265"/>
    </location>
</feature>
<evidence type="ECO:0000313" key="3">
    <source>
        <dbReference type="Proteomes" id="UP001317742"/>
    </source>
</evidence>
<evidence type="ECO:0008006" key="4">
    <source>
        <dbReference type="Google" id="ProtNLM"/>
    </source>
</evidence>
<feature type="compositionally biased region" description="Basic and acidic residues" evidence="1">
    <location>
        <begin position="280"/>
        <end position="289"/>
    </location>
</feature>
<keyword evidence="3" id="KW-1185">Reference proteome</keyword>
<dbReference type="RefSeq" id="WP_281762234.1">
    <property type="nucleotide sequence ID" value="NZ_AP026709.1"/>
</dbReference>
<evidence type="ECO:0000256" key="1">
    <source>
        <dbReference type="SAM" id="MobiDB-lite"/>
    </source>
</evidence>
<protein>
    <recommendedName>
        <fullName evidence="4">DUF4373 domain-containing protein</fullName>
    </recommendedName>
</protein>
<proteinExistence type="predicted"/>
<feature type="region of interest" description="Disordered" evidence="1">
    <location>
        <begin position="240"/>
        <end position="324"/>
    </location>
</feature>
<accession>A0ABM8AXU5</accession>
<reference evidence="2 3" key="1">
    <citation type="submission" date="2022-08" db="EMBL/GenBank/DDBJ databases">
        <title>Genome Sequence of the sulphate-reducing bacterium, Pseudodesulfovibrio sp. SYK.</title>
        <authorList>
            <person name="Kondo R."/>
            <person name="Kataoka T."/>
        </authorList>
    </citation>
    <scope>NUCLEOTIDE SEQUENCE [LARGE SCALE GENOMIC DNA]</scope>
    <source>
        <strain evidence="2 3">SYK</strain>
    </source>
</reference>